<keyword evidence="1" id="KW-1133">Transmembrane helix</keyword>
<proteinExistence type="predicted"/>
<sequence length="107" mass="12641">MLPLSFFFSFSFFFLSLFSPSSPLLSSFSFLFFFFFSFSFFFFLFGRPFLVHAATVQVSNPEVEPKRDFKCWNIWKSPHQYIQPLNENVHYPFGSNCLCIVPHICAF</sequence>
<protein>
    <submittedName>
        <fullName evidence="2">Uncharacterized protein</fullName>
    </submittedName>
</protein>
<dbReference type="Proteomes" id="UP000026915">
    <property type="component" value="Chromosome 7"/>
</dbReference>
<dbReference type="Gramene" id="EOY14215">
    <property type="protein sequence ID" value="EOY14215"/>
    <property type="gene ID" value="TCM_033501"/>
</dbReference>
<dbReference type="EMBL" id="CM001885">
    <property type="protein sequence ID" value="EOY14215.1"/>
    <property type="molecule type" value="Genomic_DNA"/>
</dbReference>
<keyword evidence="3" id="KW-1185">Reference proteome</keyword>
<name>A0A061FA70_THECC</name>
<dbReference type="AlphaFoldDB" id="A0A061FA70"/>
<organism evidence="2 3">
    <name type="scientific">Theobroma cacao</name>
    <name type="common">Cacao</name>
    <name type="synonym">Cocoa</name>
    <dbReference type="NCBI Taxonomy" id="3641"/>
    <lineage>
        <taxon>Eukaryota</taxon>
        <taxon>Viridiplantae</taxon>
        <taxon>Streptophyta</taxon>
        <taxon>Embryophyta</taxon>
        <taxon>Tracheophyta</taxon>
        <taxon>Spermatophyta</taxon>
        <taxon>Magnoliopsida</taxon>
        <taxon>eudicotyledons</taxon>
        <taxon>Gunneridae</taxon>
        <taxon>Pentapetalae</taxon>
        <taxon>rosids</taxon>
        <taxon>malvids</taxon>
        <taxon>Malvales</taxon>
        <taxon>Malvaceae</taxon>
        <taxon>Byttnerioideae</taxon>
        <taxon>Theobroma</taxon>
    </lineage>
</organism>
<keyword evidence="1" id="KW-0812">Transmembrane</keyword>
<keyword evidence="1" id="KW-0472">Membrane</keyword>
<dbReference type="HOGENOM" id="CLU_2214777_0_0_1"/>
<evidence type="ECO:0000313" key="3">
    <source>
        <dbReference type="Proteomes" id="UP000026915"/>
    </source>
</evidence>
<dbReference type="InParanoid" id="A0A061FA70"/>
<feature type="transmembrane region" description="Helical" evidence="1">
    <location>
        <begin position="30"/>
        <end position="50"/>
    </location>
</feature>
<accession>A0A061FA70</accession>
<reference evidence="2 3" key="1">
    <citation type="journal article" date="2013" name="Genome Biol.">
        <title>The genome sequence of the most widely cultivated cacao type and its use to identify candidate genes regulating pod color.</title>
        <authorList>
            <person name="Motamayor J.C."/>
            <person name="Mockaitis K."/>
            <person name="Schmutz J."/>
            <person name="Haiminen N."/>
            <person name="Iii D.L."/>
            <person name="Cornejo O."/>
            <person name="Findley S.D."/>
            <person name="Zheng P."/>
            <person name="Utro F."/>
            <person name="Royaert S."/>
            <person name="Saski C."/>
            <person name="Jenkins J."/>
            <person name="Podicheti R."/>
            <person name="Zhao M."/>
            <person name="Scheffler B.E."/>
            <person name="Stack J.C."/>
            <person name="Feltus F.A."/>
            <person name="Mustiga G.M."/>
            <person name="Amores F."/>
            <person name="Phillips W."/>
            <person name="Marelli J.P."/>
            <person name="May G.D."/>
            <person name="Shapiro H."/>
            <person name="Ma J."/>
            <person name="Bustamante C.D."/>
            <person name="Schnell R.J."/>
            <person name="Main D."/>
            <person name="Gilbert D."/>
            <person name="Parida L."/>
            <person name="Kuhn D.N."/>
        </authorList>
    </citation>
    <scope>NUCLEOTIDE SEQUENCE [LARGE SCALE GENOMIC DNA]</scope>
    <source>
        <strain evidence="3">cv. Matina 1-6</strain>
    </source>
</reference>
<evidence type="ECO:0000313" key="2">
    <source>
        <dbReference type="EMBL" id="EOY14215.1"/>
    </source>
</evidence>
<gene>
    <name evidence="2" type="ORF">TCM_033501</name>
</gene>
<evidence type="ECO:0000256" key="1">
    <source>
        <dbReference type="SAM" id="Phobius"/>
    </source>
</evidence>